<name>B9XMD1_PEDPL</name>
<keyword evidence="3" id="KW-1185">Reference proteome</keyword>
<evidence type="ECO:0000256" key="1">
    <source>
        <dbReference type="SAM" id="Phobius"/>
    </source>
</evidence>
<keyword evidence="1" id="KW-0472">Membrane</keyword>
<organism evidence="2 3">
    <name type="scientific">Pedosphaera parvula (strain Ellin514)</name>
    <dbReference type="NCBI Taxonomy" id="320771"/>
    <lineage>
        <taxon>Bacteria</taxon>
        <taxon>Pseudomonadati</taxon>
        <taxon>Verrucomicrobiota</taxon>
        <taxon>Pedosphaerae</taxon>
        <taxon>Pedosphaerales</taxon>
        <taxon>Pedosphaeraceae</taxon>
        <taxon>Pedosphaera</taxon>
    </lineage>
</organism>
<dbReference type="AlphaFoldDB" id="B9XMD1"/>
<gene>
    <name evidence="2" type="ORF">Cflav_PD2022</name>
</gene>
<dbReference type="STRING" id="320771.Cflav_PD2022"/>
<proteinExistence type="predicted"/>
<dbReference type="Proteomes" id="UP000003688">
    <property type="component" value="Unassembled WGS sequence"/>
</dbReference>
<sequence precursor="true">MNLSELNRKLIAAARADQPGDHVPYAFEQRIMAHLTGHAAADPWSFWSRALVRSAMLCVAFMLIITALSFYAPSNNQDSLSQDVEKTLFAAVDNPSADQAGETW</sequence>
<reference evidence="2 3" key="1">
    <citation type="journal article" date="2011" name="J. Bacteriol.">
        <title>Genome sequence of 'Pedosphaera parvula' Ellin514, an aerobic Verrucomicrobial isolate from pasture soil.</title>
        <authorList>
            <person name="Kant R."/>
            <person name="van Passel M.W."/>
            <person name="Sangwan P."/>
            <person name="Palva A."/>
            <person name="Lucas S."/>
            <person name="Copeland A."/>
            <person name="Lapidus A."/>
            <person name="Glavina Del Rio T."/>
            <person name="Dalin E."/>
            <person name="Tice H."/>
            <person name="Bruce D."/>
            <person name="Goodwin L."/>
            <person name="Pitluck S."/>
            <person name="Chertkov O."/>
            <person name="Larimer F.W."/>
            <person name="Land M.L."/>
            <person name="Hauser L."/>
            <person name="Brettin T.S."/>
            <person name="Detter J.C."/>
            <person name="Han S."/>
            <person name="de Vos W.M."/>
            <person name="Janssen P.H."/>
            <person name="Smidt H."/>
        </authorList>
    </citation>
    <scope>NUCLEOTIDE SEQUENCE [LARGE SCALE GENOMIC DNA]</scope>
    <source>
        <strain evidence="2 3">Ellin514</strain>
    </source>
</reference>
<feature type="transmembrane region" description="Helical" evidence="1">
    <location>
        <begin position="50"/>
        <end position="72"/>
    </location>
</feature>
<accession>B9XMD1</accession>
<evidence type="ECO:0000313" key="3">
    <source>
        <dbReference type="Proteomes" id="UP000003688"/>
    </source>
</evidence>
<comment type="caution">
    <text evidence="2">The sequence shown here is derived from an EMBL/GenBank/DDBJ whole genome shotgun (WGS) entry which is preliminary data.</text>
</comment>
<keyword evidence="1" id="KW-1133">Transmembrane helix</keyword>
<keyword evidence="1" id="KW-0812">Transmembrane</keyword>
<dbReference type="RefSeq" id="WP_007416970.1">
    <property type="nucleotide sequence ID" value="NZ_ABOX02000034.1"/>
</dbReference>
<protein>
    <submittedName>
        <fullName evidence="2">Uncharacterized protein</fullName>
    </submittedName>
</protein>
<evidence type="ECO:0000313" key="2">
    <source>
        <dbReference type="EMBL" id="EEF58973.1"/>
    </source>
</evidence>
<dbReference type="OrthoDB" id="9877784at2"/>
<dbReference type="EMBL" id="ABOX02000034">
    <property type="protein sequence ID" value="EEF58973.1"/>
    <property type="molecule type" value="Genomic_DNA"/>
</dbReference>